<dbReference type="EMBL" id="CP023697">
    <property type="protein sequence ID" value="QEV06449.1"/>
    <property type="molecule type" value="Genomic_DNA"/>
</dbReference>
<dbReference type="GeneID" id="95535443"/>
<accession>A0ABX6AV78</accession>
<evidence type="ECO:0000313" key="2">
    <source>
        <dbReference type="Proteomes" id="UP000326041"/>
    </source>
</evidence>
<sequence length="92" mass="9268">MLEPKRVAAAAGLLGGVVLIGAGAVQAAGVEGSGNCVGDGRGGIRCEQVREYRLPADLQGKVRFTGRQEQTRSGSGAEVSCVNGTLLGGERA</sequence>
<reference evidence="1 2" key="1">
    <citation type="submission" date="2017-09" db="EMBL/GenBank/DDBJ databases">
        <authorList>
            <person name="Lee N."/>
            <person name="Cho B.-K."/>
        </authorList>
    </citation>
    <scope>NUCLEOTIDE SEQUENCE [LARGE SCALE GENOMIC DNA]</scope>
    <source>
        <strain evidence="1 2">ATCC 13879</strain>
    </source>
</reference>
<gene>
    <name evidence="1" type="ORF">CP972_12885</name>
</gene>
<organism evidence="1 2">
    <name type="scientific">Streptomyces prasinus</name>
    <dbReference type="NCBI Taxonomy" id="67345"/>
    <lineage>
        <taxon>Bacteria</taxon>
        <taxon>Bacillati</taxon>
        <taxon>Actinomycetota</taxon>
        <taxon>Actinomycetes</taxon>
        <taxon>Kitasatosporales</taxon>
        <taxon>Streptomycetaceae</taxon>
        <taxon>Streptomyces</taxon>
    </lineage>
</organism>
<name>A0ABX6AV78_9ACTN</name>
<evidence type="ECO:0008006" key="3">
    <source>
        <dbReference type="Google" id="ProtNLM"/>
    </source>
</evidence>
<dbReference type="RefSeq" id="WP_055605943.1">
    <property type="nucleotide sequence ID" value="NZ_CP023697.1"/>
</dbReference>
<proteinExistence type="predicted"/>
<dbReference type="Proteomes" id="UP000326041">
    <property type="component" value="Chromosome"/>
</dbReference>
<keyword evidence="2" id="KW-1185">Reference proteome</keyword>
<protein>
    <recommendedName>
        <fullName evidence="3">Secreted protein</fullName>
    </recommendedName>
</protein>
<evidence type="ECO:0000313" key="1">
    <source>
        <dbReference type="EMBL" id="QEV06449.1"/>
    </source>
</evidence>